<protein>
    <submittedName>
        <fullName evidence="1">Uncharacterized protein</fullName>
    </submittedName>
</protein>
<organism evidence="1">
    <name type="scientific">Anguilla anguilla</name>
    <name type="common">European freshwater eel</name>
    <name type="synonym">Muraena anguilla</name>
    <dbReference type="NCBI Taxonomy" id="7936"/>
    <lineage>
        <taxon>Eukaryota</taxon>
        <taxon>Metazoa</taxon>
        <taxon>Chordata</taxon>
        <taxon>Craniata</taxon>
        <taxon>Vertebrata</taxon>
        <taxon>Euteleostomi</taxon>
        <taxon>Actinopterygii</taxon>
        <taxon>Neopterygii</taxon>
        <taxon>Teleostei</taxon>
        <taxon>Anguilliformes</taxon>
        <taxon>Anguillidae</taxon>
        <taxon>Anguilla</taxon>
    </lineage>
</organism>
<reference evidence="1" key="1">
    <citation type="submission" date="2014-11" db="EMBL/GenBank/DDBJ databases">
        <authorList>
            <person name="Amaro Gonzalez C."/>
        </authorList>
    </citation>
    <scope>NUCLEOTIDE SEQUENCE</scope>
</reference>
<reference evidence="1" key="2">
    <citation type="journal article" date="2015" name="Fish Shellfish Immunol.">
        <title>Early steps in the European eel (Anguilla anguilla)-Vibrio vulnificus interaction in the gills: Role of the RtxA13 toxin.</title>
        <authorList>
            <person name="Callol A."/>
            <person name="Pajuelo D."/>
            <person name="Ebbesson L."/>
            <person name="Teles M."/>
            <person name="MacKenzie S."/>
            <person name="Amaro C."/>
        </authorList>
    </citation>
    <scope>NUCLEOTIDE SEQUENCE</scope>
</reference>
<proteinExistence type="predicted"/>
<accession>A0A0E9WVZ0</accession>
<evidence type="ECO:0000313" key="1">
    <source>
        <dbReference type="EMBL" id="JAH94371.1"/>
    </source>
</evidence>
<sequence length="58" mass="6549">MKTIIPPAVLARCSQLWAFPAPPSLTNSSPPERGAELTFRGRNLFAPQRTLWEGRVKW</sequence>
<dbReference type="AlphaFoldDB" id="A0A0E9WVZ0"/>
<dbReference type="EMBL" id="GBXM01014206">
    <property type="protein sequence ID" value="JAH94371.1"/>
    <property type="molecule type" value="Transcribed_RNA"/>
</dbReference>
<name>A0A0E9WVZ0_ANGAN</name>